<dbReference type="EMBL" id="JXBL01000001">
    <property type="protein sequence ID" value="KIE43018.1"/>
    <property type="molecule type" value="Genomic_DNA"/>
</dbReference>
<feature type="domain" description="DAGKc" evidence="5">
    <location>
        <begin position="1"/>
        <end position="129"/>
    </location>
</feature>
<dbReference type="Gene3D" id="3.40.50.10330">
    <property type="entry name" value="Probable inorganic polyphosphate/atp-NAD kinase, domain 1"/>
    <property type="match status" value="1"/>
</dbReference>
<dbReference type="InterPro" id="IPR017438">
    <property type="entry name" value="ATP-NAD_kinase_N"/>
</dbReference>
<dbReference type="GO" id="GO:0005524">
    <property type="term" value="F:ATP binding"/>
    <property type="evidence" value="ECO:0007669"/>
    <property type="project" value="UniProtKB-KW"/>
</dbReference>
<dbReference type="Proteomes" id="UP000031433">
    <property type="component" value="Unassembled WGS sequence"/>
</dbReference>
<keyword evidence="2" id="KW-0547">Nucleotide-binding</keyword>
<dbReference type="PANTHER" id="PTHR12358">
    <property type="entry name" value="SPHINGOSINE KINASE"/>
    <property type="match status" value="1"/>
</dbReference>
<dbReference type="InterPro" id="IPR045540">
    <property type="entry name" value="YegS/DAGK_C"/>
</dbReference>
<keyword evidence="1" id="KW-0808">Transferase</keyword>
<dbReference type="PROSITE" id="PS50146">
    <property type="entry name" value="DAGK"/>
    <property type="match status" value="1"/>
</dbReference>
<dbReference type="Pfam" id="PF00781">
    <property type="entry name" value="DAGK_cat"/>
    <property type="match status" value="1"/>
</dbReference>
<dbReference type="InterPro" id="IPR050187">
    <property type="entry name" value="Lipid_Phosphate_FormReg"/>
</dbReference>
<keyword evidence="7" id="KW-1185">Reference proteome</keyword>
<dbReference type="GO" id="GO:0016301">
    <property type="term" value="F:kinase activity"/>
    <property type="evidence" value="ECO:0007669"/>
    <property type="project" value="UniProtKB-KW"/>
</dbReference>
<dbReference type="SUPFAM" id="SSF111331">
    <property type="entry name" value="NAD kinase/diacylglycerol kinase-like"/>
    <property type="match status" value="1"/>
</dbReference>
<evidence type="ECO:0000256" key="1">
    <source>
        <dbReference type="ARBA" id="ARBA00022679"/>
    </source>
</evidence>
<dbReference type="Gene3D" id="2.60.200.40">
    <property type="match status" value="1"/>
</dbReference>
<dbReference type="PANTHER" id="PTHR12358:SF106">
    <property type="entry name" value="LIPID KINASE YEGS"/>
    <property type="match status" value="1"/>
</dbReference>
<dbReference type="RefSeq" id="WP_039646106.1">
    <property type="nucleotide sequence ID" value="NZ_JXBL01000001.1"/>
</dbReference>
<evidence type="ECO:0000259" key="5">
    <source>
        <dbReference type="PROSITE" id="PS50146"/>
    </source>
</evidence>
<gene>
    <name evidence="6" type="ORF">SE37_10430</name>
</gene>
<dbReference type="SMART" id="SM00046">
    <property type="entry name" value="DAGKc"/>
    <property type="match status" value="1"/>
</dbReference>
<dbReference type="InterPro" id="IPR016064">
    <property type="entry name" value="NAD/diacylglycerol_kinase_sf"/>
</dbReference>
<evidence type="ECO:0000256" key="3">
    <source>
        <dbReference type="ARBA" id="ARBA00022777"/>
    </source>
</evidence>
<sequence>MSDRCTLIVNPVSGGYSETAVRAAVDALRRGGLAPHLLLTGGPDDAAVFAARLCAQEEHPFVIAAGGDGTVNGVLNGLEPGRATLGYIPFGTANVLGRELGLRSAGDAVARIVRRETRPLATGLLERFGVRRRFFLMAGIGFDGQVVEGVRSDEKKRFGAGAYLLSALRTFAAWDRRPLEVEADGVAIPCHGAVICNAARYGGPFVLAPGASLFQDGFRVVLIRNPSRWRYLFLALRVVAGRGAGGGVSVLSARRVTVGGNKPVQVDGDFICHSPVTVTAEADFARLVV</sequence>
<evidence type="ECO:0000256" key="4">
    <source>
        <dbReference type="ARBA" id="ARBA00022840"/>
    </source>
</evidence>
<proteinExistence type="predicted"/>
<reference evidence="6 7" key="1">
    <citation type="submission" date="2015-01" db="EMBL/GenBank/DDBJ databases">
        <title>Genome sequence of the anaerobic bacterium Geobacter soli GSS01, a dissimilatory Fe(III) reducer from soil.</title>
        <authorList>
            <person name="Yang G."/>
            <person name="Zhou S."/>
        </authorList>
    </citation>
    <scope>NUCLEOTIDE SEQUENCE [LARGE SCALE GENOMIC DNA]</scope>
    <source>
        <strain evidence="6 7">GSS01</strain>
    </source>
</reference>
<protein>
    <submittedName>
        <fullName evidence="6">Diacylglycerol kinase</fullName>
    </submittedName>
</protein>
<keyword evidence="4" id="KW-0067">ATP-binding</keyword>
<organism evidence="6 7">
    <name type="scientific">Geobacter soli</name>
    <dbReference type="NCBI Taxonomy" id="1510391"/>
    <lineage>
        <taxon>Bacteria</taxon>
        <taxon>Pseudomonadati</taxon>
        <taxon>Thermodesulfobacteriota</taxon>
        <taxon>Desulfuromonadia</taxon>
        <taxon>Geobacterales</taxon>
        <taxon>Geobacteraceae</taxon>
        <taxon>Geobacter</taxon>
    </lineage>
</organism>
<evidence type="ECO:0000313" key="7">
    <source>
        <dbReference type="Proteomes" id="UP000031433"/>
    </source>
</evidence>
<evidence type="ECO:0000256" key="2">
    <source>
        <dbReference type="ARBA" id="ARBA00022741"/>
    </source>
</evidence>
<comment type="caution">
    <text evidence="6">The sequence shown here is derived from an EMBL/GenBank/DDBJ whole genome shotgun (WGS) entry which is preliminary data.</text>
</comment>
<name>A0A0C1TUE2_9BACT</name>
<evidence type="ECO:0000313" key="6">
    <source>
        <dbReference type="EMBL" id="KIE43018.1"/>
    </source>
</evidence>
<dbReference type="Pfam" id="PF19279">
    <property type="entry name" value="YegS_C"/>
    <property type="match status" value="1"/>
</dbReference>
<dbReference type="AlphaFoldDB" id="A0A0C1TUE2"/>
<dbReference type="InterPro" id="IPR001206">
    <property type="entry name" value="Diacylglycerol_kinase_cat_dom"/>
</dbReference>
<keyword evidence="3 6" id="KW-0418">Kinase</keyword>
<accession>A0A0C1TUE2</accession>
<dbReference type="GO" id="GO:0005886">
    <property type="term" value="C:plasma membrane"/>
    <property type="evidence" value="ECO:0007669"/>
    <property type="project" value="TreeGrafter"/>
</dbReference>